<dbReference type="PANTHER" id="PTHR13184">
    <property type="entry name" value="37S RIBOSOMAL PROTEIN S22"/>
    <property type="match status" value="1"/>
</dbReference>
<keyword evidence="5" id="KW-0689">Ribosomal protein</keyword>
<dbReference type="OrthoDB" id="9799639at2"/>
<name>A0A2S6H091_9PSEU</name>
<dbReference type="InterPro" id="IPR029063">
    <property type="entry name" value="SAM-dependent_MTases_sf"/>
</dbReference>
<keyword evidence="4" id="KW-0411">Iron-sulfur</keyword>
<dbReference type="GO" id="GO:0051536">
    <property type="term" value="F:iron-sulfur cluster binding"/>
    <property type="evidence" value="ECO:0007669"/>
    <property type="project" value="UniProtKB-KW"/>
</dbReference>
<dbReference type="AlphaFoldDB" id="A0A2S6H091"/>
<proteinExistence type="predicted"/>
<dbReference type="SUPFAM" id="SSF53335">
    <property type="entry name" value="S-adenosyl-L-methionine-dependent methyltransferases"/>
    <property type="match status" value="1"/>
</dbReference>
<dbReference type="InterPro" id="IPR015324">
    <property type="entry name" value="Ribosomal_Rsm22-like"/>
</dbReference>
<dbReference type="PANTHER" id="PTHR13184:SF5">
    <property type="entry name" value="METHYLTRANSFERASE-LIKE PROTEIN 17, MITOCHONDRIAL"/>
    <property type="match status" value="1"/>
</dbReference>
<dbReference type="EMBL" id="PTIX01000001">
    <property type="protein sequence ID" value="PPK70899.1"/>
    <property type="molecule type" value="Genomic_DNA"/>
</dbReference>
<evidence type="ECO:0000256" key="2">
    <source>
        <dbReference type="ARBA" id="ARBA00022946"/>
    </source>
</evidence>
<dbReference type="Pfam" id="PF09243">
    <property type="entry name" value="Rsm22"/>
    <property type="match status" value="1"/>
</dbReference>
<keyword evidence="3" id="KW-0408">Iron</keyword>
<evidence type="ECO:0000256" key="4">
    <source>
        <dbReference type="ARBA" id="ARBA00023014"/>
    </source>
</evidence>
<reference evidence="5 6" key="1">
    <citation type="submission" date="2018-02" db="EMBL/GenBank/DDBJ databases">
        <title>Genomic Encyclopedia of Archaeal and Bacterial Type Strains, Phase II (KMG-II): from individual species to whole genera.</title>
        <authorList>
            <person name="Goeker M."/>
        </authorList>
    </citation>
    <scope>NUCLEOTIDE SEQUENCE [LARGE SCALE GENOMIC DNA]</scope>
    <source>
        <strain evidence="5 6">YU 961-1</strain>
    </source>
</reference>
<dbReference type="GO" id="GO:0032259">
    <property type="term" value="P:methylation"/>
    <property type="evidence" value="ECO:0007669"/>
    <property type="project" value="UniProtKB-KW"/>
</dbReference>
<organism evidence="5 6">
    <name type="scientific">Actinokineospora auranticolor</name>
    <dbReference type="NCBI Taxonomy" id="155976"/>
    <lineage>
        <taxon>Bacteria</taxon>
        <taxon>Bacillati</taxon>
        <taxon>Actinomycetota</taxon>
        <taxon>Actinomycetes</taxon>
        <taxon>Pseudonocardiales</taxon>
        <taxon>Pseudonocardiaceae</taxon>
        <taxon>Actinokineospora</taxon>
    </lineage>
</organism>
<evidence type="ECO:0000256" key="1">
    <source>
        <dbReference type="ARBA" id="ARBA00022723"/>
    </source>
</evidence>
<comment type="caution">
    <text evidence="5">The sequence shown here is derived from an EMBL/GenBank/DDBJ whole genome shotgun (WGS) entry which is preliminary data.</text>
</comment>
<dbReference type="GO" id="GO:0006412">
    <property type="term" value="P:translation"/>
    <property type="evidence" value="ECO:0007669"/>
    <property type="project" value="InterPro"/>
</dbReference>
<dbReference type="GO" id="GO:0046872">
    <property type="term" value="F:metal ion binding"/>
    <property type="evidence" value="ECO:0007669"/>
    <property type="project" value="UniProtKB-KW"/>
</dbReference>
<keyword evidence="2" id="KW-0809">Transit peptide</keyword>
<protein>
    <submittedName>
        <fullName evidence="5">Ribosomal protein RSM22 (Predicted rRNA methylase)</fullName>
    </submittedName>
</protein>
<dbReference type="GO" id="GO:0003735">
    <property type="term" value="F:structural constituent of ribosome"/>
    <property type="evidence" value="ECO:0007669"/>
    <property type="project" value="TreeGrafter"/>
</dbReference>
<keyword evidence="5" id="KW-0489">Methyltransferase</keyword>
<evidence type="ECO:0000313" key="5">
    <source>
        <dbReference type="EMBL" id="PPK70899.1"/>
    </source>
</evidence>
<dbReference type="GO" id="GO:0008168">
    <property type="term" value="F:methyltransferase activity"/>
    <property type="evidence" value="ECO:0007669"/>
    <property type="project" value="UniProtKB-KW"/>
</dbReference>
<accession>A0A2S6H091</accession>
<dbReference type="RefSeq" id="WP_104475787.1">
    <property type="nucleotide sequence ID" value="NZ_CP154825.1"/>
</dbReference>
<evidence type="ECO:0000256" key="3">
    <source>
        <dbReference type="ARBA" id="ARBA00023004"/>
    </source>
</evidence>
<keyword evidence="1" id="KW-0479">Metal-binding</keyword>
<gene>
    <name evidence="5" type="ORF">CLV40_10185</name>
</gene>
<keyword evidence="5" id="KW-0808">Transferase</keyword>
<keyword evidence="6" id="KW-1185">Reference proteome</keyword>
<sequence>MGDLGDALADEVSGFPPARLGEVVRGLIERYRTGVDPRSVVLDSEVAAVAYAAYRMPATHAALGAVFDVVSGLAPGFEPASMVDVGGGTGAAVWAALAAWGSLREVTVIDQSAQALALGKRLAGRGGLRGVQWRRAGIGEVPPADVVTMSYVLNELTERARADAVAALARAGGLVVVVEPGTPAGYERVLAARDVLVAAGLRVVAPCPHSGACPIPTGQDWCHFTARLNRSAVHRKIKDATLGFEDEKFSYVAAARADWAPAPGRVVRHPVKRKGLVSLRVCGADGALADVTVTKRTPESYRDARDVAWGDAWTGNGSP</sequence>
<dbReference type="Proteomes" id="UP000239203">
    <property type="component" value="Unassembled WGS sequence"/>
</dbReference>
<dbReference type="InterPro" id="IPR052571">
    <property type="entry name" value="Mt_RNA_Methyltransferase"/>
</dbReference>
<dbReference type="Gene3D" id="3.40.50.150">
    <property type="entry name" value="Vaccinia Virus protein VP39"/>
    <property type="match status" value="1"/>
</dbReference>
<keyword evidence="5" id="KW-0687">Ribonucleoprotein</keyword>
<dbReference type="GO" id="GO:0015935">
    <property type="term" value="C:small ribosomal subunit"/>
    <property type="evidence" value="ECO:0007669"/>
    <property type="project" value="TreeGrafter"/>
</dbReference>
<evidence type="ECO:0000313" key="6">
    <source>
        <dbReference type="Proteomes" id="UP000239203"/>
    </source>
</evidence>